<evidence type="ECO:0000313" key="1">
    <source>
        <dbReference type="EMBL" id="KAJ2976550.1"/>
    </source>
</evidence>
<sequence length="285" mass="30978">MTAAEFLASAQFPSIDGNSTSHPSDGTAKIASQLKSGFNHEVSAMWQAERQLHKVRIYHKSTAPGDMEEPIPGMPGQRIRGVNKLLPYLRILVDKGLHSVLLFGSLPDSSLKDSTASMADSPKGPIIPVIPQIREAFPDLYVIADISFSQYTHHGHSILFEDGTVDNEASVSRAMRLLDEGCPLENEHQGPGLLRAGKLAIRDWDKFYGREVAGVEICLWETEDGGIKHDLMEKEEECNTWVNGISRYLGSNGACGGEAEGPSLADKLKGMFPWYNGTIGAAVSG</sequence>
<name>A0ACC1NB70_9HYPO</name>
<keyword evidence="2" id="KW-1185">Reference proteome</keyword>
<proteinExistence type="predicted"/>
<gene>
    <name evidence="1" type="ORF">NQ176_g4890</name>
</gene>
<organism evidence="1 2">
    <name type="scientific">Zarea fungicola</name>
    <dbReference type="NCBI Taxonomy" id="93591"/>
    <lineage>
        <taxon>Eukaryota</taxon>
        <taxon>Fungi</taxon>
        <taxon>Dikarya</taxon>
        <taxon>Ascomycota</taxon>
        <taxon>Pezizomycotina</taxon>
        <taxon>Sordariomycetes</taxon>
        <taxon>Hypocreomycetidae</taxon>
        <taxon>Hypocreales</taxon>
        <taxon>Cordycipitaceae</taxon>
        <taxon>Zarea</taxon>
    </lineage>
</organism>
<accession>A0ACC1NB70</accession>
<reference evidence="1" key="1">
    <citation type="submission" date="2022-08" db="EMBL/GenBank/DDBJ databases">
        <title>Genome Sequence of Lecanicillium fungicola.</title>
        <authorList>
            <person name="Buettner E."/>
        </authorList>
    </citation>
    <scope>NUCLEOTIDE SEQUENCE</scope>
    <source>
        <strain evidence="1">Babe33</strain>
    </source>
</reference>
<dbReference type="EMBL" id="JANJQO010000571">
    <property type="protein sequence ID" value="KAJ2976550.1"/>
    <property type="molecule type" value="Genomic_DNA"/>
</dbReference>
<comment type="caution">
    <text evidence="1">The sequence shown here is derived from an EMBL/GenBank/DDBJ whole genome shotgun (WGS) entry which is preliminary data.</text>
</comment>
<protein>
    <submittedName>
        <fullName evidence="1">Uncharacterized protein</fullName>
    </submittedName>
</protein>
<evidence type="ECO:0000313" key="2">
    <source>
        <dbReference type="Proteomes" id="UP001143910"/>
    </source>
</evidence>
<dbReference type="Proteomes" id="UP001143910">
    <property type="component" value="Unassembled WGS sequence"/>
</dbReference>